<protein>
    <submittedName>
        <fullName evidence="1">Uncharacterized protein</fullName>
    </submittedName>
</protein>
<sequence length="25" mass="2954">MVTQAYYQVDKPTESMTETITSWFP</sequence>
<reference evidence="1" key="1">
    <citation type="submission" date="2018-05" db="EMBL/GenBank/DDBJ databases">
        <authorList>
            <person name="Lanie J.A."/>
            <person name="Ng W.-L."/>
            <person name="Kazmierczak K.M."/>
            <person name="Andrzejewski T.M."/>
            <person name="Davidsen T.M."/>
            <person name="Wayne K.J."/>
            <person name="Tettelin H."/>
            <person name="Glass J.I."/>
            <person name="Rusch D."/>
            <person name="Podicherti R."/>
            <person name="Tsui H.-C.T."/>
            <person name="Winkler M.E."/>
        </authorList>
    </citation>
    <scope>NUCLEOTIDE SEQUENCE</scope>
</reference>
<dbReference type="AlphaFoldDB" id="A0A382BI09"/>
<evidence type="ECO:0000313" key="1">
    <source>
        <dbReference type="EMBL" id="SVB12912.1"/>
    </source>
</evidence>
<accession>A0A382BI09</accession>
<organism evidence="1">
    <name type="scientific">marine metagenome</name>
    <dbReference type="NCBI Taxonomy" id="408172"/>
    <lineage>
        <taxon>unclassified sequences</taxon>
        <taxon>metagenomes</taxon>
        <taxon>ecological metagenomes</taxon>
    </lineage>
</organism>
<gene>
    <name evidence="1" type="ORF">METZ01_LOCUS165766</name>
</gene>
<name>A0A382BI09_9ZZZZ</name>
<dbReference type="EMBL" id="UINC01029720">
    <property type="protein sequence ID" value="SVB12912.1"/>
    <property type="molecule type" value="Genomic_DNA"/>
</dbReference>
<proteinExistence type="predicted"/>